<feature type="domain" description="Tim44-like" evidence="4">
    <location>
        <begin position="173"/>
        <end position="316"/>
    </location>
</feature>
<feature type="transmembrane region" description="Helical" evidence="2">
    <location>
        <begin position="114"/>
        <end position="139"/>
    </location>
</feature>
<keyword evidence="2" id="KW-0812">Transmembrane</keyword>
<evidence type="ECO:0000313" key="5">
    <source>
        <dbReference type="EMBL" id="MET3526432.1"/>
    </source>
</evidence>
<proteinExistence type="predicted"/>
<dbReference type="Proteomes" id="UP001549110">
    <property type="component" value="Unassembled WGS sequence"/>
</dbReference>
<dbReference type="RefSeq" id="WP_331928851.1">
    <property type="nucleotide sequence ID" value="NZ_JBEPLU010000001.1"/>
</dbReference>
<name>A0ABV2EHC5_9CAUL</name>
<keyword evidence="2" id="KW-0472">Membrane</keyword>
<feature type="compositionally biased region" description="Low complexity" evidence="1">
    <location>
        <begin position="168"/>
        <end position="178"/>
    </location>
</feature>
<keyword evidence="3" id="KW-0732">Signal</keyword>
<keyword evidence="2" id="KW-1133">Transmembrane helix</keyword>
<feature type="compositionally biased region" description="Low complexity" evidence="1">
    <location>
        <begin position="36"/>
        <end position="57"/>
    </location>
</feature>
<dbReference type="SUPFAM" id="SSF54427">
    <property type="entry name" value="NTF2-like"/>
    <property type="match status" value="1"/>
</dbReference>
<gene>
    <name evidence="5" type="ORF">ABID41_001527</name>
</gene>
<feature type="signal peptide" evidence="3">
    <location>
        <begin position="1"/>
        <end position="23"/>
    </location>
</feature>
<evidence type="ECO:0000313" key="6">
    <source>
        <dbReference type="Proteomes" id="UP001549110"/>
    </source>
</evidence>
<evidence type="ECO:0000256" key="3">
    <source>
        <dbReference type="SAM" id="SignalP"/>
    </source>
</evidence>
<keyword evidence="6" id="KW-1185">Reference proteome</keyword>
<dbReference type="SMART" id="SM00978">
    <property type="entry name" value="Tim44"/>
    <property type="match status" value="1"/>
</dbReference>
<feature type="region of interest" description="Disordered" evidence="1">
    <location>
        <begin position="152"/>
        <end position="178"/>
    </location>
</feature>
<dbReference type="InterPro" id="IPR007379">
    <property type="entry name" value="Tim44-like_dom"/>
</dbReference>
<sequence length="318" mass="34016">MTSRLSKIFAVTGLSLAMGLSLASEADARRGGSFGSRGARTYNAAPATKTAPTQAAPVQRSMTERQPGQAAATSPARPLGANPMNQRRPGLFSNPLVRGLMLGGLLGLLLGHGFGAGMAGMLGGLLQIALIAIVAMLAFRFLASRRRPAEAAAPNAGSTSFRSPFDIQQPASPQPAYAPVDLGQDLAVTGADREAFERLLREVQEAFGREDYGAIRERTTPEIMSYLAEELGQNATRGVRNKVSDIQMLEGDVAEAWSEGDLEYATAAMRYSSRDVMVDRESGAIVEGEDRPTETTELWTFVRRRGEPWKVSAIQEAA</sequence>
<organism evidence="5 6">
    <name type="scientific">Phenylobacterium koreense</name>
    <dbReference type="NCBI Taxonomy" id="266125"/>
    <lineage>
        <taxon>Bacteria</taxon>
        <taxon>Pseudomonadati</taxon>
        <taxon>Pseudomonadota</taxon>
        <taxon>Alphaproteobacteria</taxon>
        <taxon>Caulobacterales</taxon>
        <taxon>Caulobacteraceae</taxon>
        <taxon>Phenylobacterium</taxon>
    </lineage>
</organism>
<dbReference type="Pfam" id="PF04280">
    <property type="entry name" value="Tim44"/>
    <property type="match status" value="1"/>
</dbReference>
<reference evidence="5 6" key="1">
    <citation type="submission" date="2024-06" db="EMBL/GenBank/DDBJ databases">
        <title>Genomic Encyclopedia of Type Strains, Phase IV (KMG-IV): sequencing the most valuable type-strain genomes for metagenomic binning, comparative biology and taxonomic classification.</title>
        <authorList>
            <person name="Goeker M."/>
        </authorList>
    </citation>
    <scope>NUCLEOTIDE SEQUENCE [LARGE SCALE GENOMIC DNA]</scope>
    <source>
        <strain evidence="5 6">DSM 17809</strain>
    </source>
</reference>
<feature type="chain" id="PRO_5046710895" evidence="3">
    <location>
        <begin position="24"/>
        <end position="318"/>
    </location>
</feature>
<dbReference type="Gene3D" id="3.10.450.240">
    <property type="match status" value="1"/>
</dbReference>
<evidence type="ECO:0000256" key="2">
    <source>
        <dbReference type="SAM" id="Phobius"/>
    </source>
</evidence>
<evidence type="ECO:0000259" key="4">
    <source>
        <dbReference type="SMART" id="SM00978"/>
    </source>
</evidence>
<comment type="caution">
    <text evidence="5">The sequence shown here is derived from an EMBL/GenBank/DDBJ whole genome shotgun (WGS) entry which is preliminary data.</text>
</comment>
<dbReference type="PANTHER" id="PTHR41542:SF1">
    <property type="entry name" value="BLL5807 PROTEIN"/>
    <property type="match status" value="1"/>
</dbReference>
<dbReference type="PANTHER" id="PTHR41542">
    <property type="entry name" value="BLL5807 PROTEIN"/>
    <property type="match status" value="1"/>
</dbReference>
<dbReference type="EMBL" id="JBEPLU010000001">
    <property type="protein sequence ID" value="MET3526432.1"/>
    <property type="molecule type" value="Genomic_DNA"/>
</dbReference>
<accession>A0ABV2EHC5</accession>
<evidence type="ECO:0000256" key="1">
    <source>
        <dbReference type="SAM" id="MobiDB-lite"/>
    </source>
</evidence>
<protein>
    <submittedName>
        <fullName evidence="5">Lipid-binding transport protein (Tim44 family)</fullName>
    </submittedName>
</protein>
<dbReference type="InterPro" id="IPR032710">
    <property type="entry name" value="NTF2-like_dom_sf"/>
</dbReference>
<feature type="region of interest" description="Disordered" evidence="1">
    <location>
        <begin position="29"/>
        <end position="87"/>
    </location>
</feature>